<dbReference type="EMBL" id="JBHSUA010000015">
    <property type="protein sequence ID" value="MFC6396850.1"/>
    <property type="molecule type" value="Genomic_DNA"/>
</dbReference>
<dbReference type="PANTHER" id="PTHR47128:SF2">
    <property type="entry name" value="PROTEIN HIGH CHLOROPHYLL FLUORESCENCE PHENOTYPE 244, CHLOROPLASTIC"/>
    <property type="match status" value="1"/>
</dbReference>
<dbReference type="Gene3D" id="3.40.50.720">
    <property type="entry name" value="NAD(P)-binding Rossmann-like Domain"/>
    <property type="match status" value="1"/>
</dbReference>
<evidence type="ECO:0000313" key="5">
    <source>
        <dbReference type="Proteomes" id="UP001596266"/>
    </source>
</evidence>
<dbReference type="Proteomes" id="UP001596266">
    <property type="component" value="Unassembled WGS sequence"/>
</dbReference>
<dbReference type="RefSeq" id="WP_343884148.1">
    <property type="nucleotide sequence ID" value="NZ_BAAAKI010000001.1"/>
</dbReference>
<dbReference type="InterPro" id="IPR016040">
    <property type="entry name" value="NAD(P)-bd_dom"/>
</dbReference>
<reference evidence="5" key="1">
    <citation type="journal article" date="2019" name="Int. J. Syst. Evol. Microbiol.">
        <title>The Global Catalogue of Microorganisms (GCM) 10K type strain sequencing project: providing services to taxonomists for standard genome sequencing and annotation.</title>
        <authorList>
            <consortium name="The Broad Institute Genomics Platform"/>
            <consortium name="The Broad Institute Genome Sequencing Center for Infectious Disease"/>
            <person name="Wu L."/>
            <person name="Ma J."/>
        </authorList>
    </citation>
    <scope>NUCLEOTIDE SEQUENCE [LARGE SCALE GENOMIC DNA]</scope>
    <source>
        <strain evidence="5">CGMCC 1.15277</strain>
    </source>
</reference>
<evidence type="ECO:0000259" key="3">
    <source>
        <dbReference type="Pfam" id="PF13460"/>
    </source>
</evidence>
<feature type="domain" description="NAD(P)-binding" evidence="3">
    <location>
        <begin position="10"/>
        <end position="150"/>
    </location>
</feature>
<protein>
    <submittedName>
        <fullName evidence="4">SDR family oxidoreductase</fullName>
    </submittedName>
</protein>
<proteinExistence type="predicted"/>
<keyword evidence="1" id="KW-0602">Photosynthesis</keyword>
<name>A0ABW1X2W6_9ACTN</name>
<accession>A0ABW1X2W6</accession>
<dbReference type="SUPFAM" id="SSF51735">
    <property type="entry name" value="NAD(P)-binding Rossmann-fold domains"/>
    <property type="match status" value="1"/>
</dbReference>
<sequence>MRVARIAVVGATGYLGGYAVTRLRADGHTVRAVVRSPDRASLPEGVETVRGDVTAPDTLVAAFAGADGVVLTLNGGSDPERVRHVEEDGVANVAAAAETAGVRRVVLISGMFAQPAYADYPWEHSKARGEQLLMASPVASTVFRVGVINETLAKFIRGGRPVLIGKQPHPIRPVAADDIMAAASRAFEMPETANKVYDVAGEQTMTLREATATYAGAISGKPVAPRAVRVMPLGFMRAINRLFLKGEMTRPLGILASIDRYGDVADTTAWFQDFGIPPTPFTRWIAGQHDNTTERPTS</sequence>
<dbReference type="PANTHER" id="PTHR47128">
    <property type="match status" value="1"/>
</dbReference>
<gene>
    <name evidence="4" type="ORF">ACFP57_07605</name>
</gene>
<dbReference type="InterPro" id="IPR044256">
    <property type="entry name" value="HCF244-like"/>
</dbReference>
<keyword evidence="5" id="KW-1185">Reference proteome</keyword>
<keyword evidence="2" id="KW-0604">Photosystem II</keyword>
<dbReference type="Pfam" id="PF13460">
    <property type="entry name" value="NAD_binding_10"/>
    <property type="match status" value="1"/>
</dbReference>
<organism evidence="4 5">
    <name type="scientific">Luteococcus sanguinis</name>
    <dbReference type="NCBI Taxonomy" id="174038"/>
    <lineage>
        <taxon>Bacteria</taxon>
        <taxon>Bacillati</taxon>
        <taxon>Actinomycetota</taxon>
        <taxon>Actinomycetes</taxon>
        <taxon>Propionibacteriales</taxon>
        <taxon>Propionibacteriaceae</taxon>
        <taxon>Luteococcus</taxon>
    </lineage>
</organism>
<dbReference type="InterPro" id="IPR036291">
    <property type="entry name" value="NAD(P)-bd_dom_sf"/>
</dbReference>
<comment type="caution">
    <text evidence="4">The sequence shown here is derived from an EMBL/GenBank/DDBJ whole genome shotgun (WGS) entry which is preliminary data.</text>
</comment>
<evidence type="ECO:0000256" key="1">
    <source>
        <dbReference type="ARBA" id="ARBA00022531"/>
    </source>
</evidence>
<evidence type="ECO:0000256" key="2">
    <source>
        <dbReference type="ARBA" id="ARBA00023276"/>
    </source>
</evidence>
<evidence type="ECO:0000313" key="4">
    <source>
        <dbReference type="EMBL" id="MFC6396850.1"/>
    </source>
</evidence>